<evidence type="ECO:0000313" key="2">
    <source>
        <dbReference type="Proteomes" id="UP000324222"/>
    </source>
</evidence>
<keyword evidence="2" id="KW-1185">Reference proteome</keyword>
<accession>A0A5B7FRD7</accession>
<evidence type="ECO:0000313" key="1">
    <source>
        <dbReference type="EMBL" id="MPC47488.1"/>
    </source>
</evidence>
<proteinExistence type="predicted"/>
<comment type="caution">
    <text evidence="1">The sequence shown here is derived from an EMBL/GenBank/DDBJ whole genome shotgun (WGS) entry which is preliminary data.</text>
</comment>
<reference evidence="1 2" key="1">
    <citation type="submission" date="2019-05" db="EMBL/GenBank/DDBJ databases">
        <title>Another draft genome of Portunus trituberculatus and its Hox gene families provides insights of decapod evolution.</title>
        <authorList>
            <person name="Jeong J.-H."/>
            <person name="Song I."/>
            <person name="Kim S."/>
            <person name="Choi T."/>
            <person name="Kim D."/>
            <person name="Ryu S."/>
            <person name="Kim W."/>
        </authorList>
    </citation>
    <scope>NUCLEOTIDE SEQUENCE [LARGE SCALE GENOMIC DNA]</scope>
    <source>
        <tissue evidence="1">Muscle</tissue>
    </source>
</reference>
<protein>
    <submittedName>
        <fullName evidence="1">Uncharacterized protein</fullName>
    </submittedName>
</protein>
<sequence>MRHCDDERAAEDGLARRGCGNFNLAEDRRITWGVGVMMRLVTRTREVYLHPQQPITTRNRSHFSTI</sequence>
<dbReference type="EMBL" id="VSRR010007766">
    <property type="protein sequence ID" value="MPC47488.1"/>
    <property type="molecule type" value="Genomic_DNA"/>
</dbReference>
<gene>
    <name evidence="1" type="ORF">E2C01_041237</name>
</gene>
<organism evidence="1 2">
    <name type="scientific">Portunus trituberculatus</name>
    <name type="common">Swimming crab</name>
    <name type="synonym">Neptunus trituberculatus</name>
    <dbReference type="NCBI Taxonomy" id="210409"/>
    <lineage>
        <taxon>Eukaryota</taxon>
        <taxon>Metazoa</taxon>
        <taxon>Ecdysozoa</taxon>
        <taxon>Arthropoda</taxon>
        <taxon>Crustacea</taxon>
        <taxon>Multicrustacea</taxon>
        <taxon>Malacostraca</taxon>
        <taxon>Eumalacostraca</taxon>
        <taxon>Eucarida</taxon>
        <taxon>Decapoda</taxon>
        <taxon>Pleocyemata</taxon>
        <taxon>Brachyura</taxon>
        <taxon>Eubrachyura</taxon>
        <taxon>Portunoidea</taxon>
        <taxon>Portunidae</taxon>
        <taxon>Portuninae</taxon>
        <taxon>Portunus</taxon>
    </lineage>
</organism>
<dbReference type="Proteomes" id="UP000324222">
    <property type="component" value="Unassembled WGS sequence"/>
</dbReference>
<dbReference type="AlphaFoldDB" id="A0A5B7FRD7"/>
<name>A0A5B7FRD7_PORTR</name>